<proteinExistence type="predicted"/>
<dbReference type="SUPFAM" id="SSF52047">
    <property type="entry name" value="RNI-like"/>
    <property type="match status" value="1"/>
</dbReference>
<accession>A0AAD7TT99</accession>
<name>A0AAD7TT99_9APHY</name>
<feature type="region of interest" description="Disordered" evidence="1">
    <location>
        <begin position="32"/>
        <end position="55"/>
    </location>
</feature>
<reference evidence="2" key="1">
    <citation type="submission" date="2022-11" db="EMBL/GenBank/DDBJ databases">
        <title>Genome Sequence of Cubamyces cubensis.</title>
        <authorList>
            <person name="Buettner E."/>
        </authorList>
    </citation>
    <scope>NUCLEOTIDE SEQUENCE</scope>
    <source>
        <strain evidence="2">MPL-01</strain>
    </source>
</reference>
<keyword evidence="3" id="KW-1185">Reference proteome</keyword>
<feature type="compositionally biased region" description="Polar residues" evidence="1">
    <location>
        <begin position="32"/>
        <end position="53"/>
    </location>
</feature>
<protein>
    <submittedName>
        <fullName evidence="2">Uncharacterized protein</fullName>
    </submittedName>
</protein>
<dbReference type="EMBL" id="JAPEVG010000152">
    <property type="protein sequence ID" value="KAJ8480852.1"/>
    <property type="molecule type" value="Genomic_DNA"/>
</dbReference>
<dbReference type="AlphaFoldDB" id="A0AAD7TT99"/>
<sequence>MHSGHIPRRWNEDILAEIFGHLQAEIIDAPTASSATRRTLDPQSTSGSRNGTSEGHHGEYDLALIALARCARASRVLHEPAINALWNTVHSISHLTGVLACASKYRDQQDVNTHILMPVDEISPAAFERFQYYARRVRRLREISSLKEWKLRIADTSDNPGGGDSRDAFVLWLHQLRARFGEQPLLPKLAILNWAFSPQAPDPSEILPLVSPSLRTLLLTALTATESGYSLTAFDPVKHALKADPSTFMRQLSAAAPRLESFSLRGTIPRAVLTHVGDLTQLRSVNLSMYVDPLTPGIGFSLDDPVFRALAVLPKLQTLNVTLKADPGGSSTSPPVRQSRTQTPALMEFSSLHGLSAISGSLSPIQDVLTRISSPAFHSLSIATTLTVHWPDFYTTLSTAAKRFPTTLRVVRVRLSLLTVGSSSQADHAVQMGEFFAPLLEVRGLEEFLVEICNGANAGNAPALNPTEALKFARAWPRLQVLALLCPCTPSGFPAEVLTTLAKHCPALETLHLASLDLSSVAACKLSSLPVSDHRLQQLYLGGDVPGKDSAYTTPVAQVIDKIFPYTNIRPFSRQKLAPCEHRTWHEFRKCVRQVRRERMGFTHDKQ</sequence>
<evidence type="ECO:0000313" key="2">
    <source>
        <dbReference type="EMBL" id="KAJ8480852.1"/>
    </source>
</evidence>
<evidence type="ECO:0000313" key="3">
    <source>
        <dbReference type="Proteomes" id="UP001215151"/>
    </source>
</evidence>
<dbReference type="Gene3D" id="3.80.10.10">
    <property type="entry name" value="Ribonuclease Inhibitor"/>
    <property type="match status" value="1"/>
</dbReference>
<organism evidence="2 3">
    <name type="scientific">Trametes cubensis</name>
    <dbReference type="NCBI Taxonomy" id="1111947"/>
    <lineage>
        <taxon>Eukaryota</taxon>
        <taxon>Fungi</taxon>
        <taxon>Dikarya</taxon>
        <taxon>Basidiomycota</taxon>
        <taxon>Agaricomycotina</taxon>
        <taxon>Agaricomycetes</taxon>
        <taxon>Polyporales</taxon>
        <taxon>Polyporaceae</taxon>
        <taxon>Trametes</taxon>
    </lineage>
</organism>
<comment type="caution">
    <text evidence="2">The sequence shown here is derived from an EMBL/GenBank/DDBJ whole genome shotgun (WGS) entry which is preliminary data.</text>
</comment>
<gene>
    <name evidence="2" type="ORF">ONZ51_g6387</name>
</gene>
<dbReference type="InterPro" id="IPR032675">
    <property type="entry name" value="LRR_dom_sf"/>
</dbReference>
<dbReference type="Proteomes" id="UP001215151">
    <property type="component" value="Unassembled WGS sequence"/>
</dbReference>
<evidence type="ECO:0000256" key="1">
    <source>
        <dbReference type="SAM" id="MobiDB-lite"/>
    </source>
</evidence>